<organism evidence="1 2">
    <name type="scientific">Armadillidium nasatum</name>
    <dbReference type="NCBI Taxonomy" id="96803"/>
    <lineage>
        <taxon>Eukaryota</taxon>
        <taxon>Metazoa</taxon>
        <taxon>Ecdysozoa</taxon>
        <taxon>Arthropoda</taxon>
        <taxon>Crustacea</taxon>
        <taxon>Multicrustacea</taxon>
        <taxon>Malacostraca</taxon>
        <taxon>Eumalacostraca</taxon>
        <taxon>Peracarida</taxon>
        <taxon>Isopoda</taxon>
        <taxon>Oniscidea</taxon>
        <taxon>Crinocheta</taxon>
        <taxon>Armadillidiidae</taxon>
        <taxon>Armadillidium</taxon>
    </lineage>
</organism>
<dbReference type="EMBL" id="SEYY01023464">
    <property type="protein sequence ID" value="KAB7494844.1"/>
    <property type="molecule type" value="Genomic_DNA"/>
</dbReference>
<sequence>MSITSKINMSSVYFFWWFKILGKGISFQLFKSNASSTIIPITTDALTTAIPITTDASTTTIPITTDSSTTAISIKTDASTTDTPITTDASSSTFLITKDVSSTAIAITTDASSTTIPQDCSFPPCHTFKNGNLVLFPGKENVTGNEKPKNSCYPYNGTIFVPRTEEDNKIWLEFTKMLYNEDNSFKEAWYPMAYDYFINTGTFYWVYDTSIDEVKDYDYRLKIDDPDDGQPDFDNVTFRDYDSGIRSFIFFSHDMGNVFGQLQFRDGEKGAGFAVCSARKLF</sequence>
<dbReference type="Proteomes" id="UP000326759">
    <property type="component" value="Unassembled WGS sequence"/>
</dbReference>
<accession>A0A5N5SL77</accession>
<dbReference type="AlphaFoldDB" id="A0A5N5SL77"/>
<evidence type="ECO:0000313" key="2">
    <source>
        <dbReference type="Proteomes" id="UP000326759"/>
    </source>
</evidence>
<evidence type="ECO:0000313" key="1">
    <source>
        <dbReference type="EMBL" id="KAB7494844.1"/>
    </source>
</evidence>
<protein>
    <submittedName>
        <fullName evidence="1">Uncharacterized protein</fullName>
    </submittedName>
</protein>
<comment type="caution">
    <text evidence="1">The sequence shown here is derived from an EMBL/GenBank/DDBJ whole genome shotgun (WGS) entry which is preliminary data.</text>
</comment>
<reference evidence="1 2" key="1">
    <citation type="journal article" date="2019" name="PLoS Biol.">
        <title>Sex chromosomes control vertical transmission of feminizing Wolbachia symbionts in an isopod.</title>
        <authorList>
            <person name="Becking T."/>
            <person name="Chebbi M.A."/>
            <person name="Giraud I."/>
            <person name="Moumen B."/>
            <person name="Laverre T."/>
            <person name="Caubet Y."/>
            <person name="Peccoud J."/>
            <person name="Gilbert C."/>
            <person name="Cordaux R."/>
        </authorList>
    </citation>
    <scope>NUCLEOTIDE SEQUENCE [LARGE SCALE GENOMIC DNA]</scope>
    <source>
        <strain evidence="1">ANa2</strain>
        <tissue evidence="1">Whole body excluding digestive tract and cuticle</tissue>
    </source>
</reference>
<keyword evidence="2" id="KW-1185">Reference proteome</keyword>
<gene>
    <name evidence="1" type="ORF">Anas_04499</name>
</gene>
<proteinExistence type="predicted"/>
<name>A0A5N5SL77_9CRUS</name>